<dbReference type="AlphaFoldDB" id="A0A0A1ZHQ3"/>
<organism evidence="9 10">
    <name type="scientific">Prochlorococcus marinus str. GP2</name>
    <dbReference type="NCBI Taxonomy" id="59925"/>
    <lineage>
        <taxon>Bacteria</taxon>
        <taxon>Bacillati</taxon>
        <taxon>Cyanobacteriota</taxon>
        <taxon>Cyanophyceae</taxon>
        <taxon>Synechococcales</taxon>
        <taxon>Prochlorococcaceae</taxon>
        <taxon>Prochlorococcus</taxon>
    </lineage>
</organism>
<sequence length="720" mass="82759">MSKYLLEIGTEELPAKFSHSVIEQFKSLIEFELDKKLIKFEQIVVTSTPRRIVLLLEGLVDYAEDKIIERKGPKANLAYLNGSPTNAALGFANSLDIDVGELEIKNTEKGDFVFGKKIEKGLSTKISLSSIIPKLVKSIQGPRFMKWGGGNIKFSRPIRWIASIYNDEILDFEFDECDPKIKISNKTKSHRLINEVLEVQNPDDFFELLKRNRVIAIRKERKEKIESLINQASKSLNLKPDLSEGLLNELTDLVEWPDLIIGKFNNEFLDLPVEVLSTVMKIHQRYVPLLFKNESFSKLDLSSEKNISTTFCVISNGLEKSNNNIAKGNEKVLRARFSDAKFFVESDKKVTSIERTEKLKSVSYLKGLGNIFQRVERIEEVTKKILKFLNDKSLEEKKIIEAAKYCKNDLCSEIVFEFPELQGIMGGKYLKYEGFSEDVCLAVAEHYLPAFYKDALPSTKYGAIVSISDKIENLISIFISGKRPSGSSDPYALRRNLNGVIKIIWDYELDLPLDKLFNELIDFWKIVFPNLNFSKETVFNDLNEFLVQRIVSHLEEISLSKELIKAVCSSDELSQKKVLNIVDLKNRINSIINFIEKDKFVEIQKVITRVSKLANKSDISREVLSRRDYINTKLFEKDCEFKVFEFIGELEKLFSEGYCNYLELLNLFEINVNTIEDLFDNEKGVLIMAEDLKIRNNRLNLLSLIRNYSLKIADFTLLNS</sequence>
<dbReference type="GO" id="GO:0005829">
    <property type="term" value="C:cytosol"/>
    <property type="evidence" value="ECO:0007669"/>
    <property type="project" value="TreeGrafter"/>
</dbReference>
<dbReference type="InterPro" id="IPR015944">
    <property type="entry name" value="Gly-tRNA-synth_bsu"/>
</dbReference>
<keyword evidence="8" id="KW-0963">Cytoplasm</keyword>
<comment type="subcellular location">
    <subcellularLocation>
        <location evidence="8">Cytoplasm</location>
    </subcellularLocation>
</comment>
<comment type="similarity">
    <text evidence="1 8">Belongs to the class-II aminoacyl-tRNA synthetase family.</text>
</comment>
<comment type="catalytic activity">
    <reaction evidence="7 8">
        <text>tRNA(Gly) + glycine + ATP = glycyl-tRNA(Gly) + AMP + diphosphate</text>
        <dbReference type="Rhea" id="RHEA:16013"/>
        <dbReference type="Rhea" id="RHEA-COMP:9664"/>
        <dbReference type="Rhea" id="RHEA-COMP:9683"/>
        <dbReference type="ChEBI" id="CHEBI:30616"/>
        <dbReference type="ChEBI" id="CHEBI:33019"/>
        <dbReference type="ChEBI" id="CHEBI:57305"/>
        <dbReference type="ChEBI" id="CHEBI:78442"/>
        <dbReference type="ChEBI" id="CHEBI:78522"/>
        <dbReference type="ChEBI" id="CHEBI:456215"/>
        <dbReference type="EC" id="6.1.1.14"/>
    </reaction>
</comment>
<evidence type="ECO:0000256" key="4">
    <source>
        <dbReference type="ARBA" id="ARBA00022840"/>
    </source>
</evidence>
<evidence type="ECO:0000313" key="9">
    <source>
        <dbReference type="EMBL" id="KGF87754.1"/>
    </source>
</evidence>
<dbReference type="Proteomes" id="UP000030598">
    <property type="component" value="Unassembled WGS sequence"/>
</dbReference>
<dbReference type="EC" id="6.1.1.14" evidence="8"/>
<dbReference type="eggNOG" id="COG0751">
    <property type="taxonomic scope" value="Bacteria"/>
</dbReference>
<dbReference type="HAMAP" id="MF_00255">
    <property type="entry name" value="Gly_tRNA_synth_beta"/>
    <property type="match status" value="1"/>
</dbReference>
<keyword evidence="4 8" id="KW-0067">ATP-binding</keyword>
<dbReference type="GO" id="GO:0006426">
    <property type="term" value="P:glycyl-tRNA aminoacylation"/>
    <property type="evidence" value="ECO:0007669"/>
    <property type="project" value="UniProtKB-UniRule"/>
</dbReference>
<dbReference type="EMBL" id="JNAH01000004">
    <property type="protein sequence ID" value="KGF87754.1"/>
    <property type="molecule type" value="Genomic_DNA"/>
</dbReference>
<protein>
    <recommendedName>
        <fullName evidence="8">Glycine--tRNA ligase beta subunit</fullName>
        <ecNumber evidence="8">6.1.1.14</ecNumber>
    </recommendedName>
    <alternativeName>
        <fullName evidence="8">Glycyl-tRNA synthetase beta subunit</fullName>
        <shortName evidence="8">GlyRS</shortName>
    </alternativeName>
</protein>
<evidence type="ECO:0000256" key="5">
    <source>
        <dbReference type="ARBA" id="ARBA00022917"/>
    </source>
</evidence>
<proteinExistence type="inferred from homology"/>
<dbReference type="GO" id="GO:0005524">
    <property type="term" value="F:ATP binding"/>
    <property type="evidence" value="ECO:0007669"/>
    <property type="project" value="UniProtKB-UniRule"/>
</dbReference>
<evidence type="ECO:0000256" key="8">
    <source>
        <dbReference type="HAMAP-Rule" id="MF_00255"/>
    </source>
</evidence>
<evidence type="ECO:0000256" key="3">
    <source>
        <dbReference type="ARBA" id="ARBA00022741"/>
    </source>
</evidence>
<dbReference type="PROSITE" id="PS50861">
    <property type="entry name" value="AA_TRNA_LIGASE_II_GLYAB"/>
    <property type="match status" value="1"/>
</dbReference>
<name>A0A0A1ZHQ3_PROMR</name>
<comment type="subunit">
    <text evidence="8">Tetramer of two alpha and two beta subunits.</text>
</comment>
<evidence type="ECO:0000256" key="1">
    <source>
        <dbReference type="ARBA" id="ARBA00008226"/>
    </source>
</evidence>
<dbReference type="InterPro" id="IPR006194">
    <property type="entry name" value="Gly-tRNA-synth_heterodimer"/>
</dbReference>
<dbReference type="RefSeq" id="WP_032524300.1">
    <property type="nucleotide sequence ID" value="NZ_CP138934.1"/>
</dbReference>
<evidence type="ECO:0000313" key="10">
    <source>
        <dbReference type="Proteomes" id="UP000030598"/>
    </source>
</evidence>
<dbReference type="STRING" id="59925.EU91_0787"/>
<gene>
    <name evidence="8" type="primary">glyS</name>
    <name evidence="9" type="ORF">EU91_0787</name>
</gene>
<dbReference type="NCBIfam" id="TIGR00211">
    <property type="entry name" value="glyS"/>
    <property type="match status" value="1"/>
</dbReference>
<evidence type="ECO:0000256" key="7">
    <source>
        <dbReference type="ARBA" id="ARBA00047937"/>
    </source>
</evidence>
<keyword evidence="2 8" id="KW-0436">Ligase</keyword>
<dbReference type="GO" id="GO:0004820">
    <property type="term" value="F:glycine-tRNA ligase activity"/>
    <property type="evidence" value="ECO:0007669"/>
    <property type="project" value="UniProtKB-UniRule"/>
</dbReference>
<dbReference type="PANTHER" id="PTHR30075:SF2">
    <property type="entry name" value="GLYCINE--TRNA LIGASE, CHLOROPLASTIC_MITOCHONDRIAL 2"/>
    <property type="match status" value="1"/>
</dbReference>
<comment type="caution">
    <text evidence="9">The sequence shown here is derived from an EMBL/GenBank/DDBJ whole genome shotgun (WGS) entry which is preliminary data.</text>
</comment>
<dbReference type="PRINTS" id="PR01045">
    <property type="entry name" value="TRNASYNTHGB"/>
</dbReference>
<accession>A0A0A1ZHQ3</accession>
<evidence type="ECO:0000256" key="6">
    <source>
        <dbReference type="ARBA" id="ARBA00023146"/>
    </source>
</evidence>
<dbReference type="SUPFAM" id="SSF109604">
    <property type="entry name" value="HD-domain/PDEase-like"/>
    <property type="match status" value="1"/>
</dbReference>
<keyword evidence="6 8" id="KW-0030">Aminoacyl-tRNA synthetase</keyword>
<keyword evidence="5 8" id="KW-0648">Protein biosynthesis</keyword>
<dbReference type="Pfam" id="PF02092">
    <property type="entry name" value="tRNA_synt_2f"/>
    <property type="match status" value="1"/>
</dbReference>
<keyword evidence="3 8" id="KW-0547">Nucleotide-binding</keyword>
<reference evidence="10" key="1">
    <citation type="journal article" date="2014" name="Sci. Data">
        <title>Genomes of diverse isolates of the marine cyanobacterium Prochlorococcus.</title>
        <authorList>
            <person name="Biller S."/>
            <person name="Berube P."/>
            <person name="Thompson J."/>
            <person name="Kelly L."/>
            <person name="Roggensack S."/>
            <person name="Awad L."/>
            <person name="Roache-Johnson K."/>
            <person name="Ding H."/>
            <person name="Giovannoni S.J."/>
            <person name="Moore L.R."/>
            <person name="Chisholm S.W."/>
        </authorList>
    </citation>
    <scope>NUCLEOTIDE SEQUENCE [LARGE SCALE GENOMIC DNA]</scope>
    <source>
        <strain evidence="10">GP2</strain>
    </source>
</reference>
<evidence type="ECO:0000256" key="2">
    <source>
        <dbReference type="ARBA" id="ARBA00022598"/>
    </source>
</evidence>
<dbReference type="PANTHER" id="PTHR30075">
    <property type="entry name" value="GLYCYL-TRNA SYNTHETASE"/>
    <property type="match status" value="1"/>
</dbReference>
<dbReference type="OrthoDB" id="9775440at2"/>